<evidence type="ECO:0000256" key="2">
    <source>
        <dbReference type="ARBA" id="ARBA00022649"/>
    </source>
</evidence>
<reference evidence="6" key="2">
    <citation type="submission" date="2024-06" db="EMBL/GenBank/DDBJ databases">
        <authorList>
            <person name="Plum-Jensen L.E."/>
            <person name="Schramm A."/>
            <person name="Marshall I.P.G."/>
        </authorList>
    </citation>
    <scope>NUCLEOTIDE SEQUENCE</scope>
    <source>
        <strain evidence="6">Rat1</strain>
    </source>
</reference>
<keyword evidence="4" id="KW-0547">Nucleotide-binding</keyword>
<dbReference type="PANTHER" id="PTHR34139">
    <property type="entry name" value="UPF0331 PROTEIN MJ0127"/>
    <property type="match status" value="1"/>
</dbReference>
<dbReference type="GO" id="GO:0004540">
    <property type="term" value="F:RNA nuclease activity"/>
    <property type="evidence" value="ECO:0007669"/>
    <property type="project" value="InterPro"/>
</dbReference>
<gene>
    <name evidence="6" type="ORF">Q3M24_12640</name>
</gene>
<keyword evidence="2" id="KW-1277">Toxin-antitoxin system</keyword>
<dbReference type="InterPro" id="IPR051813">
    <property type="entry name" value="HepT_RNase_toxin"/>
</dbReference>
<dbReference type="Pfam" id="PF01934">
    <property type="entry name" value="HepT-like"/>
    <property type="match status" value="1"/>
</dbReference>
<accession>A0AAU8LPM1</accession>
<evidence type="ECO:0000256" key="5">
    <source>
        <dbReference type="ARBA" id="ARBA00022801"/>
    </source>
</evidence>
<keyword evidence="3" id="KW-0540">Nuclease</keyword>
<keyword evidence="5" id="KW-0378">Hydrolase</keyword>
<dbReference type="AlphaFoldDB" id="A0AAU8LPM1"/>
<dbReference type="InterPro" id="IPR008201">
    <property type="entry name" value="HepT-like"/>
</dbReference>
<evidence type="ECO:0000313" key="6">
    <source>
        <dbReference type="EMBL" id="XCN71162.1"/>
    </source>
</evidence>
<name>A0AAU8LPM1_9BACT</name>
<evidence type="ECO:0000256" key="4">
    <source>
        <dbReference type="ARBA" id="ARBA00022741"/>
    </source>
</evidence>
<keyword evidence="1" id="KW-0597">Phosphoprotein</keyword>
<dbReference type="PANTHER" id="PTHR34139:SF1">
    <property type="entry name" value="RNASE MJ1380-RELATED"/>
    <property type="match status" value="1"/>
</dbReference>
<proteinExistence type="predicted"/>
<dbReference type="GO" id="GO:0000166">
    <property type="term" value="F:nucleotide binding"/>
    <property type="evidence" value="ECO:0007669"/>
    <property type="project" value="UniProtKB-KW"/>
</dbReference>
<evidence type="ECO:0000256" key="3">
    <source>
        <dbReference type="ARBA" id="ARBA00022722"/>
    </source>
</evidence>
<sequence>MSSRITSHFLADILAAINAIARFTAQMDFEQFQRDEKTIRAVERELEIIGEAVKKIPEHITAAHPSVPWRAIAGMRDRLIHHYWDTEAAILWSTVEDSLPELQTEITAIIEAEKINRPQAPDVQG</sequence>
<reference evidence="6" key="1">
    <citation type="journal article" date="2024" name="Syst. Appl. Microbiol.">
        <title>First single-strain enrichments of Electrothrix cable bacteria, description of E. aestuarii sp. nov. and E. rattekaaiensis sp. nov., and proposal of a cable bacteria taxonomy following the rules of the SeqCode.</title>
        <authorList>
            <person name="Plum-Jensen L.E."/>
            <person name="Schramm A."/>
            <person name="Marshall I.P.G."/>
        </authorList>
    </citation>
    <scope>NUCLEOTIDE SEQUENCE</scope>
    <source>
        <strain evidence="6">Rat1</strain>
    </source>
</reference>
<protein>
    <submittedName>
        <fullName evidence="6">DUF86 domain-containing protein</fullName>
    </submittedName>
</protein>
<dbReference type="GO" id="GO:0016787">
    <property type="term" value="F:hydrolase activity"/>
    <property type="evidence" value="ECO:0007669"/>
    <property type="project" value="UniProtKB-KW"/>
</dbReference>
<organism evidence="6">
    <name type="scientific">Candidatus Electrothrix aestuarii</name>
    <dbReference type="NCBI Taxonomy" id="3062594"/>
    <lineage>
        <taxon>Bacteria</taxon>
        <taxon>Pseudomonadati</taxon>
        <taxon>Thermodesulfobacteriota</taxon>
        <taxon>Desulfobulbia</taxon>
        <taxon>Desulfobulbales</taxon>
        <taxon>Desulfobulbaceae</taxon>
        <taxon>Candidatus Electrothrix</taxon>
    </lineage>
</organism>
<dbReference type="KEGG" id="eaj:Q3M24_12640"/>
<dbReference type="GO" id="GO:0110001">
    <property type="term" value="C:toxin-antitoxin complex"/>
    <property type="evidence" value="ECO:0007669"/>
    <property type="project" value="InterPro"/>
</dbReference>
<dbReference type="EMBL" id="CP159373">
    <property type="protein sequence ID" value="XCN71162.1"/>
    <property type="molecule type" value="Genomic_DNA"/>
</dbReference>
<evidence type="ECO:0000256" key="1">
    <source>
        <dbReference type="ARBA" id="ARBA00022553"/>
    </source>
</evidence>